<accession>A0A8F0FDJ8</accession>
<dbReference type="PROSITE" id="PS00053">
    <property type="entry name" value="RIBOSOMAL_S8"/>
    <property type="match status" value="1"/>
</dbReference>
<dbReference type="InterPro" id="IPR047863">
    <property type="entry name" value="Ribosomal_uS8_CS"/>
</dbReference>
<proteinExistence type="inferred from homology"/>
<dbReference type="Pfam" id="PF00410">
    <property type="entry name" value="Ribosomal_S8"/>
    <property type="match status" value="1"/>
</dbReference>
<keyword evidence="3 4" id="KW-0687">Ribonucleoprotein</keyword>
<dbReference type="EMBL" id="MZ156064">
    <property type="protein sequence ID" value="QWK44942.1"/>
    <property type="molecule type" value="Genomic_DNA"/>
</dbReference>
<protein>
    <submittedName>
        <fullName evidence="5">Ribosomal protein S8</fullName>
    </submittedName>
</protein>
<dbReference type="SUPFAM" id="SSF56047">
    <property type="entry name" value="Ribosomal protein S8"/>
    <property type="match status" value="1"/>
</dbReference>
<dbReference type="GO" id="GO:0006412">
    <property type="term" value="P:translation"/>
    <property type="evidence" value="ECO:0007669"/>
    <property type="project" value="InterPro"/>
</dbReference>
<dbReference type="InterPro" id="IPR035987">
    <property type="entry name" value="Ribosomal_uS8_sf"/>
</dbReference>
<geneLocation type="mitochondrion" evidence="5"/>
<dbReference type="Gene3D" id="3.30.1490.10">
    <property type="match status" value="1"/>
</dbReference>
<keyword evidence="5" id="KW-0496">Mitochondrion</keyword>
<comment type="similarity">
    <text evidence="1 4">Belongs to the universal ribosomal protein uS8 family.</text>
</comment>
<evidence type="ECO:0000256" key="3">
    <source>
        <dbReference type="ARBA" id="ARBA00023274"/>
    </source>
</evidence>
<evidence type="ECO:0000256" key="2">
    <source>
        <dbReference type="ARBA" id="ARBA00022980"/>
    </source>
</evidence>
<reference evidence="5" key="1">
    <citation type="journal article" date="2021" name="Genome Biol. Evol.">
        <title>Genomic rearrangements and sequence evolution across brown algal organelles.</title>
        <authorList>
            <person name="Starko S."/>
            <person name="Bringloe T.T."/>
            <person name="Gomez M.S."/>
            <person name="Darby H."/>
            <person name="Graham S.W."/>
            <person name="Martone P.T."/>
        </authorList>
    </citation>
    <scope>NUCLEOTIDE SEQUENCE</scope>
</reference>
<evidence type="ECO:0000313" key="5">
    <source>
        <dbReference type="EMBL" id="QWK44942.1"/>
    </source>
</evidence>
<sequence>MLSSLMYRLRNGLMGYHISVSFEEARFCVKFLNVLWDEGLIRGYKKMDNGIIFIFLLYCGGYSQIQRLSIISKPSSPLYISCLDLARLNRFSGVLILSTPKGIMTGQKALRIGQGGQVLAYFE</sequence>
<dbReference type="GO" id="GO:0005840">
    <property type="term" value="C:ribosome"/>
    <property type="evidence" value="ECO:0007669"/>
    <property type="project" value="UniProtKB-KW"/>
</dbReference>
<dbReference type="Gene3D" id="3.30.1370.30">
    <property type="match status" value="1"/>
</dbReference>
<evidence type="ECO:0000256" key="1">
    <source>
        <dbReference type="ARBA" id="ARBA00006471"/>
    </source>
</evidence>
<dbReference type="GO" id="GO:1990904">
    <property type="term" value="C:ribonucleoprotein complex"/>
    <property type="evidence" value="ECO:0007669"/>
    <property type="project" value="UniProtKB-KW"/>
</dbReference>
<organism evidence="5">
    <name type="scientific">Protohalopteris sp</name>
    <dbReference type="NCBI Taxonomy" id="2843287"/>
    <lineage>
        <taxon>Eukaryota</taxon>
        <taxon>Sar</taxon>
        <taxon>Stramenopiles</taxon>
        <taxon>Ochrophyta</taxon>
        <taxon>PX clade</taxon>
        <taxon>Phaeophyceae</taxon>
        <taxon>Sphacelariales</taxon>
        <taxon>Stypocaulaceae</taxon>
        <taxon>Protohalopteris</taxon>
    </lineage>
</organism>
<dbReference type="GO" id="GO:0003735">
    <property type="term" value="F:structural constituent of ribosome"/>
    <property type="evidence" value="ECO:0007669"/>
    <property type="project" value="InterPro"/>
</dbReference>
<evidence type="ECO:0000256" key="4">
    <source>
        <dbReference type="RuleBase" id="RU003660"/>
    </source>
</evidence>
<dbReference type="AlphaFoldDB" id="A0A8F0FDJ8"/>
<name>A0A8F0FDJ8_9PHAE</name>
<dbReference type="InterPro" id="IPR000630">
    <property type="entry name" value="Ribosomal_uS8"/>
</dbReference>
<keyword evidence="2 4" id="KW-0689">Ribosomal protein</keyword>
<gene>
    <name evidence="5" type="primary">rps8</name>
</gene>